<dbReference type="AlphaFoldDB" id="A0A286FA90"/>
<evidence type="ECO:0000256" key="5">
    <source>
        <dbReference type="ARBA" id="ARBA00011738"/>
    </source>
</evidence>
<keyword evidence="18" id="KW-1185">Reference proteome</keyword>
<comment type="subcellular location">
    <subcellularLocation>
        <location evidence="3 16">Cytoplasm</location>
    </subcellularLocation>
</comment>
<evidence type="ECO:0000256" key="11">
    <source>
        <dbReference type="ARBA" id="ARBA00022840"/>
    </source>
</evidence>
<dbReference type="CDD" id="cd24015">
    <property type="entry name" value="ASKHA_NBD_PanK-III"/>
    <property type="match status" value="1"/>
</dbReference>
<dbReference type="PANTHER" id="PTHR34265:SF1">
    <property type="entry name" value="TYPE III PANTOTHENATE KINASE"/>
    <property type="match status" value="1"/>
</dbReference>
<comment type="function">
    <text evidence="16">Catalyzes the phosphorylation of pantothenate (Pan), the first step in CoA biosynthesis.</text>
</comment>
<dbReference type="NCBIfam" id="NF009850">
    <property type="entry name" value="PRK13320.1-2"/>
    <property type="match status" value="1"/>
</dbReference>
<evidence type="ECO:0000256" key="1">
    <source>
        <dbReference type="ARBA" id="ARBA00001206"/>
    </source>
</evidence>
<accession>A0A286FA90</accession>
<proteinExistence type="inferred from homology"/>
<dbReference type="OrthoDB" id="9804707at2"/>
<comment type="catalytic activity">
    <reaction evidence="1 16">
        <text>(R)-pantothenate + ATP = (R)-4'-phosphopantothenate + ADP + H(+)</text>
        <dbReference type="Rhea" id="RHEA:16373"/>
        <dbReference type="ChEBI" id="CHEBI:10986"/>
        <dbReference type="ChEBI" id="CHEBI:15378"/>
        <dbReference type="ChEBI" id="CHEBI:29032"/>
        <dbReference type="ChEBI" id="CHEBI:30616"/>
        <dbReference type="ChEBI" id="CHEBI:456216"/>
        <dbReference type="EC" id="2.7.1.33"/>
    </reaction>
</comment>
<feature type="binding site" evidence="16">
    <location>
        <position position="130"/>
    </location>
    <ligand>
        <name>ATP</name>
        <dbReference type="ChEBI" id="CHEBI:30616"/>
    </ligand>
</feature>
<dbReference type="SUPFAM" id="SSF53067">
    <property type="entry name" value="Actin-like ATPase domain"/>
    <property type="match status" value="2"/>
</dbReference>
<dbReference type="GO" id="GO:0046872">
    <property type="term" value="F:metal ion binding"/>
    <property type="evidence" value="ECO:0007669"/>
    <property type="project" value="UniProtKB-KW"/>
</dbReference>
<dbReference type="PANTHER" id="PTHR34265">
    <property type="entry name" value="TYPE III PANTOTHENATE KINASE"/>
    <property type="match status" value="1"/>
</dbReference>
<feature type="binding site" evidence="16">
    <location>
        <begin position="104"/>
        <end position="107"/>
    </location>
    <ligand>
        <name>substrate</name>
    </ligand>
</feature>
<keyword evidence="16" id="KW-0479">Metal-binding</keyword>
<evidence type="ECO:0000256" key="12">
    <source>
        <dbReference type="ARBA" id="ARBA00022958"/>
    </source>
</evidence>
<dbReference type="HAMAP" id="MF_01274">
    <property type="entry name" value="Pantothen_kinase_3"/>
    <property type="match status" value="1"/>
</dbReference>
<evidence type="ECO:0000256" key="4">
    <source>
        <dbReference type="ARBA" id="ARBA00005225"/>
    </source>
</evidence>
<evidence type="ECO:0000313" key="18">
    <source>
        <dbReference type="Proteomes" id="UP000219452"/>
    </source>
</evidence>
<evidence type="ECO:0000256" key="8">
    <source>
        <dbReference type="ARBA" id="ARBA00022679"/>
    </source>
</evidence>
<dbReference type="NCBIfam" id="TIGR00671">
    <property type="entry name" value="baf"/>
    <property type="match status" value="1"/>
</dbReference>
<evidence type="ECO:0000256" key="15">
    <source>
        <dbReference type="ARBA" id="ARBA00040883"/>
    </source>
</evidence>
<dbReference type="EMBL" id="OCNH01000001">
    <property type="protein sequence ID" value="SOD80122.1"/>
    <property type="molecule type" value="Genomic_DNA"/>
</dbReference>
<reference evidence="18" key="1">
    <citation type="submission" date="2017-09" db="EMBL/GenBank/DDBJ databases">
        <authorList>
            <person name="Varghese N."/>
            <person name="Submissions S."/>
        </authorList>
    </citation>
    <scope>NUCLEOTIDE SEQUENCE [LARGE SCALE GENOMIC DNA]</scope>
    <source>
        <strain evidence="18">DSM 29961</strain>
    </source>
</reference>
<evidence type="ECO:0000256" key="13">
    <source>
        <dbReference type="ARBA" id="ARBA00022993"/>
    </source>
</evidence>
<feature type="binding site" evidence="16">
    <location>
        <position position="127"/>
    </location>
    <ligand>
        <name>K(+)</name>
        <dbReference type="ChEBI" id="CHEBI:29103"/>
    </ligand>
</feature>
<comment type="subunit">
    <text evidence="5 16">Homodimer.</text>
</comment>
<keyword evidence="9 16" id="KW-0547">Nucleotide-binding</keyword>
<comment type="pathway">
    <text evidence="4 16">Cofactor biosynthesis; coenzyme A biosynthesis; CoA from (R)-pantothenate: step 1/5.</text>
</comment>
<keyword evidence="8 16" id="KW-0808">Transferase</keyword>
<evidence type="ECO:0000256" key="16">
    <source>
        <dbReference type="HAMAP-Rule" id="MF_01274"/>
    </source>
</evidence>
<dbReference type="EC" id="2.7.1.33" evidence="6 16"/>
<dbReference type="GO" id="GO:0005737">
    <property type="term" value="C:cytoplasm"/>
    <property type="evidence" value="ECO:0007669"/>
    <property type="project" value="UniProtKB-SubCell"/>
</dbReference>
<evidence type="ECO:0000256" key="7">
    <source>
        <dbReference type="ARBA" id="ARBA00022490"/>
    </source>
</evidence>
<comment type="similarity">
    <text evidence="14 16">Belongs to the type III pantothenate kinase family.</text>
</comment>
<keyword evidence="12 16" id="KW-0630">Potassium</keyword>
<evidence type="ECO:0000313" key="17">
    <source>
        <dbReference type="EMBL" id="SOD80122.1"/>
    </source>
</evidence>
<dbReference type="InterPro" id="IPR043129">
    <property type="entry name" value="ATPase_NBD"/>
</dbReference>
<keyword evidence="11 16" id="KW-0067">ATP-binding</keyword>
<evidence type="ECO:0000256" key="14">
    <source>
        <dbReference type="ARBA" id="ARBA00038036"/>
    </source>
</evidence>
<gene>
    <name evidence="16" type="primary">coaX</name>
    <name evidence="17" type="ORF">SAMN06269250_1244</name>
</gene>
<keyword evidence="10 16" id="KW-0418">Kinase</keyword>
<dbReference type="Proteomes" id="UP000219452">
    <property type="component" value="Unassembled WGS sequence"/>
</dbReference>
<feature type="binding site" evidence="16">
    <location>
        <position position="187"/>
    </location>
    <ligand>
        <name>substrate</name>
    </ligand>
</feature>
<dbReference type="GO" id="GO:0015937">
    <property type="term" value="P:coenzyme A biosynthetic process"/>
    <property type="evidence" value="ECO:0007669"/>
    <property type="project" value="UniProtKB-UniRule"/>
</dbReference>
<keyword evidence="7 16" id="KW-0963">Cytoplasm</keyword>
<dbReference type="InterPro" id="IPR004619">
    <property type="entry name" value="Type_III_PanK"/>
</dbReference>
<evidence type="ECO:0000256" key="3">
    <source>
        <dbReference type="ARBA" id="ARBA00004496"/>
    </source>
</evidence>
<evidence type="ECO:0000256" key="2">
    <source>
        <dbReference type="ARBA" id="ARBA00001958"/>
    </source>
</evidence>
<organism evidence="17 18">
    <name type="scientific">Spirosoma fluviale</name>
    <dbReference type="NCBI Taxonomy" id="1597977"/>
    <lineage>
        <taxon>Bacteria</taxon>
        <taxon>Pseudomonadati</taxon>
        <taxon>Bacteroidota</taxon>
        <taxon>Cytophagia</taxon>
        <taxon>Cytophagales</taxon>
        <taxon>Cytophagaceae</taxon>
        <taxon>Spirosoma</taxon>
    </lineage>
</organism>
<dbReference type="GO" id="GO:0004594">
    <property type="term" value="F:pantothenate kinase activity"/>
    <property type="evidence" value="ECO:0007669"/>
    <property type="project" value="UniProtKB-UniRule"/>
</dbReference>
<dbReference type="Gene3D" id="3.30.420.40">
    <property type="match status" value="1"/>
</dbReference>
<evidence type="ECO:0000256" key="9">
    <source>
        <dbReference type="ARBA" id="ARBA00022741"/>
    </source>
</evidence>
<feature type="binding site" evidence="16">
    <location>
        <begin position="19"/>
        <end position="26"/>
    </location>
    <ligand>
        <name>ATP</name>
        <dbReference type="ChEBI" id="CHEBI:30616"/>
    </ligand>
</feature>
<name>A0A286FA90_9BACT</name>
<comment type="cofactor">
    <cofactor evidence="2">
        <name>K(+)</name>
        <dbReference type="ChEBI" id="CHEBI:29103"/>
    </cofactor>
</comment>
<evidence type="ECO:0000256" key="6">
    <source>
        <dbReference type="ARBA" id="ARBA00012102"/>
    </source>
</evidence>
<dbReference type="UniPathway" id="UPA00241">
    <property type="reaction ID" value="UER00352"/>
</dbReference>
<evidence type="ECO:0000256" key="10">
    <source>
        <dbReference type="ARBA" id="ARBA00022777"/>
    </source>
</evidence>
<comment type="cofactor">
    <cofactor evidence="16">
        <name>NH4(+)</name>
        <dbReference type="ChEBI" id="CHEBI:28938"/>
    </cofactor>
    <cofactor evidence="16">
        <name>K(+)</name>
        <dbReference type="ChEBI" id="CHEBI:29103"/>
    </cofactor>
    <text evidence="16">A monovalent cation. Ammonium or potassium.</text>
</comment>
<feature type="binding site" evidence="16">
    <location>
        <position position="97"/>
    </location>
    <ligand>
        <name>substrate</name>
    </ligand>
</feature>
<feature type="active site" description="Proton acceptor" evidence="16">
    <location>
        <position position="106"/>
    </location>
</feature>
<dbReference type="Pfam" id="PF03309">
    <property type="entry name" value="Pan_kinase"/>
    <property type="match status" value="1"/>
</dbReference>
<dbReference type="GO" id="GO:0005524">
    <property type="term" value="F:ATP binding"/>
    <property type="evidence" value="ECO:0007669"/>
    <property type="project" value="UniProtKB-UniRule"/>
</dbReference>
<protein>
    <recommendedName>
        <fullName evidence="15 16">Type III pantothenate kinase</fullName>
        <ecNumber evidence="6 16">2.7.1.33</ecNumber>
    </recommendedName>
    <alternativeName>
        <fullName evidence="16">PanK-III</fullName>
    </alternativeName>
    <alternativeName>
        <fullName evidence="16">Pantothenic acid kinase</fullName>
    </alternativeName>
</protein>
<sequence>METGPLCDSSSADRYLVIDWGNSRLKTGWFAGPNLIDVGLYNSVDAVLGDFRERPVKNVLVSSTSRSGDEIRYQLTEMGTNVWILDSQTPVPIRKAYDTPSTLGADRVAGAVGATTLFPSQDCLILDLGTCLTADVVDRDSVFQGGLISPGVHMRFRAMHEQTARLPLVDVPVDLAEAWPVLTAKNTRQAMQSGVLNGLALEMNGLIENYRRERPGIVVLLCGGDASSFESRLKPPIFVVPELVLIGLNRILRYNVENLQANTPDVNA</sequence>
<dbReference type="RefSeq" id="WP_097124905.1">
    <property type="nucleotide sequence ID" value="NZ_OCNH01000001.1"/>
</dbReference>
<keyword evidence="13 16" id="KW-0173">Coenzyme A biosynthesis</keyword>